<dbReference type="EC" id="2.3.1.-" evidence="4"/>
<dbReference type="GO" id="GO:0008899">
    <property type="term" value="F:homoserine O-succinyltransferase activity"/>
    <property type="evidence" value="ECO:0007669"/>
    <property type="project" value="TreeGrafter"/>
</dbReference>
<accession>A0A0G1WES5</accession>
<dbReference type="InterPro" id="IPR033752">
    <property type="entry name" value="MetA_family"/>
</dbReference>
<reference evidence="6 7" key="1">
    <citation type="journal article" date="2015" name="Nature">
        <title>rRNA introns, odd ribosomes, and small enigmatic genomes across a large radiation of phyla.</title>
        <authorList>
            <person name="Brown C.T."/>
            <person name="Hug L.A."/>
            <person name="Thomas B.C."/>
            <person name="Sharon I."/>
            <person name="Castelle C.J."/>
            <person name="Singh A."/>
            <person name="Wilkins M.J."/>
            <person name="Williams K.H."/>
            <person name="Banfield J.F."/>
        </authorList>
    </citation>
    <scope>NUCLEOTIDE SEQUENCE [LARGE SCALE GENOMIC DNA]</scope>
</reference>
<evidence type="ECO:0000256" key="2">
    <source>
        <dbReference type="ARBA" id="ARBA00022679"/>
    </source>
</evidence>
<comment type="caution">
    <text evidence="6">The sequence shown here is derived from an EMBL/GenBank/DDBJ whole genome shotgun (WGS) entry which is preliminary data.</text>
</comment>
<evidence type="ECO:0000313" key="6">
    <source>
        <dbReference type="EMBL" id="KKW17283.1"/>
    </source>
</evidence>
<feature type="site" description="Important for acyl-CoA specificity" evidence="4">
    <location>
        <position position="112"/>
    </location>
</feature>
<dbReference type="PIRSF" id="PIRSF000450">
    <property type="entry name" value="H_ser_succinyltr"/>
    <property type="match status" value="1"/>
</dbReference>
<feature type="active site" description="Proton acceptor" evidence="4">
    <location>
        <position position="237"/>
    </location>
</feature>
<feature type="binding site" evidence="4">
    <location>
        <position position="251"/>
    </location>
    <ligand>
        <name>substrate</name>
    </ligand>
</feature>
<evidence type="ECO:0000256" key="5">
    <source>
        <dbReference type="PIRSR" id="PIRSR000450-1"/>
    </source>
</evidence>
<dbReference type="Proteomes" id="UP000033982">
    <property type="component" value="Unassembled WGS sequence"/>
</dbReference>
<comment type="similarity">
    <text evidence="4">Belongs to the MetA family.</text>
</comment>
<dbReference type="InterPro" id="IPR029062">
    <property type="entry name" value="Class_I_gatase-like"/>
</dbReference>
<evidence type="ECO:0000256" key="3">
    <source>
        <dbReference type="ARBA" id="ARBA00023315"/>
    </source>
</evidence>
<proteinExistence type="inferred from homology"/>
<dbReference type="HAMAP" id="MF_00295">
    <property type="entry name" value="MetA_acyltransf"/>
    <property type="match status" value="1"/>
</dbReference>
<dbReference type="Pfam" id="PF04204">
    <property type="entry name" value="HTS"/>
    <property type="match status" value="1"/>
</dbReference>
<feature type="binding site" evidence="4">
    <location>
        <position position="164"/>
    </location>
    <ligand>
        <name>substrate</name>
    </ligand>
</feature>
<keyword evidence="3 4" id="KW-0012">Acyltransferase</keyword>
<keyword evidence="1 4" id="KW-0028">Amino-acid biosynthesis</keyword>
<feature type="active site" description="Acyl-thioester intermediate" evidence="4 5">
    <location>
        <position position="143"/>
    </location>
</feature>
<evidence type="ECO:0000256" key="1">
    <source>
        <dbReference type="ARBA" id="ARBA00022605"/>
    </source>
</evidence>
<keyword evidence="4" id="KW-0963">Cytoplasm</keyword>
<dbReference type="GO" id="GO:0005737">
    <property type="term" value="C:cytoplasm"/>
    <property type="evidence" value="ECO:0007669"/>
    <property type="project" value="UniProtKB-SubCell"/>
</dbReference>
<dbReference type="SUPFAM" id="SSF52317">
    <property type="entry name" value="Class I glutamine amidotransferase-like"/>
    <property type="match status" value="1"/>
</dbReference>
<organism evidence="6 7">
    <name type="scientific">Candidatus Magasanikbacteria bacterium GW2011_GWA2_50_22</name>
    <dbReference type="NCBI Taxonomy" id="1619043"/>
    <lineage>
        <taxon>Bacteria</taxon>
        <taxon>Candidatus Magasanikiibacteriota</taxon>
    </lineage>
</organism>
<comment type="subcellular location">
    <subcellularLocation>
        <location evidence="4">Cytoplasm</location>
    </subcellularLocation>
</comment>
<comment type="caution">
    <text evidence="4">Lacks conserved residue(s) required for the propagation of feature annotation.</text>
</comment>
<gene>
    <name evidence="6" type="ORF">UY58_C0006G0006</name>
</gene>
<name>A0A0G1WES5_9BACT</name>
<feature type="active site" evidence="4">
    <location>
        <position position="239"/>
    </location>
</feature>
<keyword evidence="2 4" id="KW-0808">Transferase</keyword>
<dbReference type="PANTHER" id="PTHR20919">
    <property type="entry name" value="HOMOSERINE O-SUCCINYLTRANSFERASE"/>
    <property type="match status" value="1"/>
</dbReference>
<evidence type="ECO:0000256" key="4">
    <source>
        <dbReference type="HAMAP-Rule" id="MF_00295"/>
    </source>
</evidence>
<evidence type="ECO:0000313" key="7">
    <source>
        <dbReference type="Proteomes" id="UP000033982"/>
    </source>
</evidence>
<dbReference type="GO" id="GO:0008652">
    <property type="term" value="P:amino acid biosynthetic process"/>
    <property type="evidence" value="ECO:0007669"/>
    <property type="project" value="UniProtKB-KW"/>
</dbReference>
<sequence>MTLIIDKKLPAYTYLEREQVLEMATDEAERQDIRPMEIGILNLMPSAVVERTEVQLLRMLANTPLQIRPTFIYFDTHKSRSKQDHFDEFYKTISEVKEAGLDGLIITGANLEDRAFEDVHYWKELTALMDWAHESVTSTIYSCWAAQAKLYHEYKISPHTYKEKMLGIFQHQARHETGSPFLSGMDDEMAIPHSRWRGAEAKDFARRDEFQILIDSKEAGPHLVIGRGGREVYTQGHPEYYRNDIAEEYSRDKSAGITNCAPRNYFPKGDETKTPMRNWSANGQVFYSNWINWVYRTTNVDIKKPLMDE</sequence>
<protein>
    <recommendedName>
        <fullName evidence="4">Probable acyltransferase</fullName>
        <ecNumber evidence="4">2.3.1.-</ecNumber>
    </recommendedName>
</protein>
<dbReference type="EMBL" id="LCQN01000006">
    <property type="protein sequence ID" value="KKW17283.1"/>
    <property type="molecule type" value="Genomic_DNA"/>
</dbReference>
<dbReference type="Gene3D" id="3.40.50.880">
    <property type="match status" value="1"/>
</dbReference>
<dbReference type="AlphaFoldDB" id="A0A0G1WES5"/>
<feature type="site" description="Important for acyl-CoA specificity" evidence="4">
    <location>
        <position position="110"/>
    </location>
</feature>
<feature type="binding site" evidence="4">
    <location>
        <position position="194"/>
    </location>
    <ligand>
        <name>substrate</name>
    </ligand>
</feature>
<feature type="site" description="Important for substrate specificity" evidence="4">
    <location>
        <position position="194"/>
    </location>
</feature>
<dbReference type="PANTHER" id="PTHR20919:SF0">
    <property type="entry name" value="HOMOSERINE O-SUCCINYLTRANSFERASE"/>
    <property type="match status" value="1"/>
</dbReference>